<dbReference type="AlphaFoldDB" id="A0A1Y6MLQ8"/>
<dbReference type="EMBL" id="FYAK01000007">
    <property type="protein sequence ID" value="SMY37486.1"/>
    <property type="molecule type" value="Genomic_DNA"/>
</dbReference>
<dbReference type="SUPFAM" id="SSF52540">
    <property type="entry name" value="P-loop containing nucleoside triphosphate hydrolases"/>
    <property type="match status" value="1"/>
</dbReference>
<evidence type="ECO:0000313" key="1">
    <source>
        <dbReference type="EMBL" id="SMY37486.1"/>
    </source>
</evidence>
<dbReference type="RefSeq" id="WP_087845903.1">
    <property type="nucleotide sequence ID" value="NZ_FYAK01000007.1"/>
</dbReference>
<protein>
    <submittedName>
        <fullName evidence="1">Uncharacterized protein</fullName>
    </submittedName>
</protein>
<proteinExistence type="predicted"/>
<dbReference type="InterPro" id="IPR059206">
    <property type="entry name" value="Sll1717-like"/>
</dbReference>
<reference evidence="2" key="1">
    <citation type="submission" date="2017-06" db="EMBL/GenBank/DDBJ databases">
        <authorList>
            <person name="Rodrigo-Torres L."/>
            <person name="Arahal R.D."/>
            <person name="Lucena T."/>
        </authorList>
    </citation>
    <scope>NUCLEOTIDE SEQUENCE [LARGE SCALE GENOMIC DNA]</scope>
    <source>
        <strain evidence="2">CECT 9190</strain>
    </source>
</reference>
<sequence length="687" mass="79614">MKGNILGDIRAEHDVNMLENSFWQTTEYKSLLESYDRCIIVGRRGTGKSALVHMLSKHWENRQKTQVLVITPVEEQIIGLRDVLKLFGDNYLHIKAGSKLAWRYAIYMEVITEMVNHYKLKNFLDIHSIQSHIVDWGSRRNNITRKIRRKLISILESDDKNKSPESRIADLSDAFELDLLEEVILEAAEKGKFQFVLFADKLDEGYTPDNLGVAIVDGFVQSVIDIKHILKEKVIAFAFIRDNIYRAISKNDPDFTRNIEGQTLRIHWDEYNLFNLVCNRLRVAFNSNVENNTRVWNAHTADELKSLKGFRFALKLTLYRPRDILVLLNDAFLRAGSQNRTNIIIEDIDATAKTISNNRLNDLHKEYETVFPALEKFTKCFSNEPQEVTLNIACNLIGKALDNDDVSDKLLKQDLILSDNPAQVIQRLYSVGFIGLYNDTSSSYVFCHDGKDPDRDFNPDSKLLIHPCYLLALNNQNIGLNINNAEDIHDEYDIEVSSIDKEFRKQKIGTLISDLNKISEGHEEQLDFYSWVLKSIKVLLAAELVNIEITQKNNFSTISATNIGNKDIWNEILNEYKCSKVFINIYNKQGLSRNDYLSISDKIFNKDIKLAFIINRDKDNNISKYTELKWVREIYNKKGILIIKLSSKFLERQLSKSRNPQKHDDINKEMKKLIKIYTNTWVNIKKK</sequence>
<keyword evidence="2" id="KW-1185">Reference proteome</keyword>
<dbReference type="NCBIfam" id="NF047389">
    <property type="entry name" value="ATPase_Sll1717"/>
    <property type="match status" value="1"/>
</dbReference>
<organism evidence="1 2">
    <name type="scientific">Photobacterium malacitanum</name>
    <dbReference type="NCBI Taxonomy" id="2204294"/>
    <lineage>
        <taxon>Bacteria</taxon>
        <taxon>Pseudomonadati</taxon>
        <taxon>Pseudomonadota</taxon>
        <taxon>Gammaproteobacteria</taxon>
        <taxon>Vibrionales</taxon>
        <taxon>Vibrionaceae</taxon>
        <taxon>Photobacterium</taxon>
    </lineage>
</organism>
<name>A0A1Y6MLQ8_9GAMM</name>
<accession>A0A1Y6MLQ8</accession>
<gene>
    <name evidence="1" type="ORF">PMAL9190_03025</name>
</gene>
<dbReference type="InterPro" id="IPR027417">
    <property type="entry name" value="P-loop_NTPase"/>
</dbReference>
<dbReference type="Proteomes" id="UP000195963">
    <property type="component" value="Unassembled WGS sequence"/>
</dbReference>
<evidence type="ECO:0000313" key="2">
    <source>
        <dbReference type="Proteomes" id="UP000195963"/>
    </source>
</evidence>